<evidence type="ECO:0000313" key="1">
    <source>
        <dbReference type="EMBL" id="STM37904.1"/>
    </source>
</evidence>
<dbReference type="Gene3D" id="1.10.1740.160">
    <property type="match status" value="1"/>
</dbReference>
<reference evidence="1 2" key="1">
    <citation type="submission" date="2018-06" db="EMBL/GenBank/DDBJ databases">
        <authorList>
            <consortium name="Pathogen Informatics"/>
            <person name="Doyle S."/>
        </authorList>
    </citation>
    <scope>NUCLEOTIDE SEQUENCE [LARGE SCALE GENOMIC DNA]</scope>
    <source>
        <strain evidence="1 2">NCTC8500</strain>
    </source>
</reference>
<gene>
    <name evidence="1" type="ORF">NCTC8500_01662</name>
</gene>
<dbReference type="EMBL" id="UGFG01000001">
    <property type="protein sequence ID" value="STM37904.1"/>
    <property type="molecule type" value="Genomic_DNA"/>
</dbReference>
<accession>A0A377DP47</accession>
<protein>
    <submittedName>
        <fullName evidence="1">Phage portal protein</fullName>
    </submittedName>
</protein>
<dbReference type="InterPro" id="IPR032427">
    <property type="entry name" value="P22_portal"/>
</dbReference>
<dbReference type="Proteomes" id="UP000254429">
    <property type="component" value="Unassembled WGS sequence"/>
</dbReference>
<name>A0A377DP47_ECOLX</name>
<proteinExistence type="predicted"/>
<organism evidence="1 2">
    <name type="scientific">Escherichia coli</name>
    <dbReference type="NCBI Taxonomy" id="562"/>
    <lineage>
        <taxon>Bacteria</taxon>
        <taxon>Pseudomonadati</taxon>
        <taxon>Pseudomonadota</taxon>
        <taxon>Gammaproteobacteria</taxon>
        <taxon>Enterobacterales</taxon>
        <taxon>Enterobacteriaceae</taxon>
        <taxon>Escherichia</taxon>
    </lineage>
</organism>
<dbReference type="Pfam" id="PF16510">
    <property type="entry name" value="P22_portal"/>
    <property type="match status" value="1"/>
</dbReference>
<dbReference type="AlphaFoldDB" id="A0A377DP47"/>
<sequence>MAEKKMTDWHRKVLCNFDNAWSATQDMREQIIEAQRFVRVSGAQWEGSTNAGYSFDEGRFEHYPRFELNKIARECDRIIGEYRQNRISVKFRPKDDKASEALAEKMNGKFRADYQETSGGEACDNAFDDAVTGGFGCFRMCADYEDEMDRHLISITTLSSIKTLQVRLVTRVLLLRRLREDLVRQPQAINWLRSRRLSVSLGYQTR</sequence>
<evidence type="ECO:0000313" key="2">
    <source>
        <dbReference type="Proteomes" id="UP000254429"/>
    </source>
</evidence>